<dbReference type="GO" id="GO:0008484">
    <property type="term" value="F:sulfuric ester hydrolase activity"/>
    <property type="evidence" value="ECO:0007669"/>
    <property type="project" value="TreeGrafter"/>
</dbReference>
<dbReference type="PANTHER" id="PTHR45953:SF1">
    <property type="entry name" value="IDURONATE 2-SULFATASE"/>
    <property type="match status" value="1"/>
</dbReference>
<dbReference type="Gene3D" id="3.40.720.10">
    <property type="entry name" value="Alkaline Phosphatase, subunit A"/>
    <property type="match status" value="1"/>
</dbReference>
<dbReference type="Proteomes" id="UP000515561">
    <property type="component" value="Chromosome"/>
</dbReference>
<dbReference type="GO" id="GO:0046872">
    <property type="term" value="F:metal ion binding"/>
    <property type="evidence" value="ECO:0007669"/>
    <property type="project" value="UniProtKB-KW"/>
</dbReference>
<dbReference type="PANTHER" id="PTHR45953">
    <property type="entry name" value="IDURONATE 2-SULFATASE"/>
    <property type="match status" value="1"/>
</dbReference>
<dbReference type="EMBL" id="AP023367">
    <property type="protein sequence ID" value="BCJ96293.1"/>
    <property type="molecule type" value="Genomic_DNA"/>
</dbReference>
<reference evidence="3 4" key="1">
    <citation type="journal article" date="2016" name="Int. J. Syst. Evol. Microbiol.">
        <title>Descriptions of Anaerotaenia torta gen. nov., sp. nov. and Anaerocolumna cellulosilytica gen. nov., sp. nov. isolated from a methanogenic reactor of cattle waste.</title>
        <authorList>
            <person name="Uek A."/>
            <person name="Ohtaki Y."/>
            <person name="Kaku N."/>
            <person name="Ueki K."/>
        </authorList>
    </citation>
    <scope>NUCLEOTIDE SEQUENCE [LARGE SCALE GENOMIC DNA]</scope>
    <source>
        <strain evidence="3 4">SN021</strain>
    </source>
</reference>
<keyword evidence="1" id="KW-0479">Metal-binding</keyword>
<dbReference type="InterPro" id="IPR000917">
    <property type="entry name" value="Sulfatase_N"/>
</dbReference>
<accession>A0A6S6QYJ6</accession>
<dbReference type="RefSeq" id="WP_184093165.1">
    <property type="nucleotide sequence ID" value="NZ_AP023367.1"/>
</dbReference>
<protein>
    <submittedName>
        <fullName evidence="3">Sulfatase</fullName>
    </submittedName>
</protein>
<dbReference type="GO" id="GO:0005737">
    <property type="term" value="C:cytoplasm"/>
    <property type="evidence" value="ECO:0007669"/>
    <property type="project" value="TreeGrafter"/>
</dbReference>
<dbReference type="InterPro" id="IPR017850">
    <property type="entry name" value="Alkaline_phosphatase_core_sf"/>
</dbReference>
<keyword evidence="4" id="KW-1185">Reference proteome</keyword>
<organism evidence="3 4">
    <name type="scientific">Anaerocolumna cellulosilytica</name>
    <dbReference type="NCBI Taxonomy" id="433286"/>
    <lineage>
        <taxon>Bacteria</taxon>
        <taxon>Bacillati</taxon>
        <taxon>Bacillota</taxon>
        <taxon>Clostridia</taxon>
        <taxon>Lachnospirales</taxon>
        <taxon>Lachnospiraceae</taxon>
        <taxon>Anaerocolumna</taxon>
    </lineage>
</organism>
<name>A0A6S6QYJ6_9FIRM</name>
<evidence type="ECO:0000313" key="3">
    <source>
        <dbReference type="EMBL" id="BCJ96293.1"/>
    </source>
</evidence>
<evidence type="ECO:0000256" key="2">
    <source>
        <dbReference type="ARBA" id="ARBA00022801"/>
    </source>
</evidence>
<dbReference type="KEGG" id="acel:acsn021_38620"/>
<evidence type="ECO:0000256" key="1">
    <source>
        <dbReference type="ARBA" id="ARBA00022723"/>
    </source>
</evidence>
<keyword evidence="2" id="KW-0378">Hydrolase</keyword>
<sequence length="499" mass="58296">MRAIMIMYDSLRRDILSCYGETAIRMPNFERLAKHTVTFDNSYVCSLPCMPARRELHTGRPNFLHRSWGPIEPFDDSMPEILKKAGIHTHLTTDHYHYLQDGGATYHNRYSTWECFRGQETDTWVGNCAERPTEYSPQLLNHHVQSEPLKTMRKKGGWQNMDNRMLHRGEENYPQSHTFDNGIDFITRNVSYDNWFVQIETFDPHEPFDSPDNYLSHWFDPDNTFEKDWPPYAQVTEDAKTIENMRKKYYSLVEFCDKSLGRVLYIMDKYNMWKDTMLIVNTDHGFSLAEHNWWGKSTMPEYNEIAHTPFFLWDPRSRVSGVHRKALVQTIDIAPTLLDFFQIPIPKDMLGKSLKYAVEADEEVREFGMFGIHGGPINITDGRYVYMRAVRTPDTKVDEYTLMPTHMTMPFSVTEMQGAELTEGFTFTKGCKVLRIPVTPRGADKIDKDLLFDLEMDSKQENPVELPEIERRMTKALTLLLKDNEAPSAVYKRFGLLQP</sequence>
<evidence type="ECO:0000313" key="4">
    <source>
        <dbReference type="Proteomes" id="UP000515561"/>
    </source>
</evidence>
<gene>
    <name evidence="3" type="ORF">acsn021_38620</name>
</gene>
<proteinExistence type="predicted"/>
<dbReference type="AlphaFoldDB" id="A0A6S6QYJ6"/>
<dbReference type="Pfam" id="PF00884">
    <property type="entry name" value="Sulfatase"/>
    <property type="match status" value="1"/>
</dbReference>
<dbReference type="SUPFAM" id="SSF53649">
    <property type="entry name" value="Alkaline phosphatase-like"/>
    <property type="match status" value="1"/>
</dbReference>
<dbReference type="CDD" id="cd16148">
    <property type="entry name" value="sulfatase_like"/>
    <property type="match status" value="1"/>
</dbReference>